<evidence type="ECO:0000256" key="1">
    <source>
        <dbReference type="SAM" id="Phobius"/>
    </source>
</evidence>
<sequence>MTDQVFKVKRRKLLQALVRAEAAVLLSALIHYRFYKIPVMNLISLMIIVIGTYYFFKRMFIRYSKDYLERVEDKEAKELFQTVGWLAIFIPWMFLVSIFIGTGLILYFFIRSWNKLLLDALAFVFVLVLRECVNGTFNVNNKICG</sequence>
<accession>I7JZV8</accession>
<feature type="transmembrane region" description="Helical" evidence="1">
    <location>
        <begin position="83"/>
        <end position="110"/>
    </location>
</feature>
<dbReference type="RefSeq" id="WP_008472439.1">
    <property type="nucleotide sequence ID" value="NZ_AYZO01000008.1"/>
</dbReference>
<comment type="caution">
    <text evidence="2">The sequence shown here is derived from an EMBL/GenBank/DDBJ whole genome shotgun (WGS) entry which is preliminary data.</text>
</comment>
<organism evidence="2 3">
    <name type="scientific">Lactobacillus gigeriorum DSM 23908 = CRBIP 24.85</name>
    <dbReference type="NCBI Taxonomy" id="1423751"/>
    <lineage>
        <taxon>Bacteria</taxon>
        <taxon>Bacillati</taxon>
        <taxon>Bacillota</taxon>
        <taxon>Bacilli</taxon>
        <taxon>Lactobacillales</taxon>
        <taxon>Lactobacillaceae</taxon>
        <taxon>Lactobacillus</taxon>
    </lineage>
</organism>
<name>I7JZV8_9LACO</name>
<keyword evidence="1" id="KW-1133">Transmembrane helix</keyword>
<keyword evidence="1" id="KW-0812">Transmembrane</keyword>
<dbReference type="AlphaFoldDB" id="I7JZV8"/>
<evidence type="ECO:0000313" key="3">
    <source>
        <dbReference type="Proteomes" id="UP000009326"/>
    </source>
</evidence>
<protein>
    <submittedName>
        <fullName evidence="2">Uncharacterized protein</fullName>
    </submittedName>
</protein>
<keyword evidence="1" id="KW-0472">Membrane</keyword>
<proteinExistence type="predicted"/>
<dbReference type="Proteomes" id="UP000009326">
    <property type="component" value="Unassembled WGS sequence"/>
</dbReference>
<gene>
    <name evidence="2" type="ORF">BN52_07775</name>
</gene>
<feature type="transmembrane region" description="Helical" evidence="1">
    <location>
        <begin position="38"/>
        <end position="56"/>
    </location>
</feature>
<evidence type="ECO:0000313" key="2">
    <source>
        <dbReference type="EMBL" id="CCI86485.1"/>
    </source>
</evidence>
<dbReference type="EMBL" id="CAKC01000024">
    <property type="protein sequence ID" value="CCI86485.1"/>
    <property type="molecule type" value="Genomic_DNA"/>
</dbReference>
<reference evidence="2 3" key="1">
    <citation type="submission" date="2012-06" db="EMBL/GenBank/DDBJ databases">
        <title>Draft genome sequence of Lactobacillus gigeriorum CRBIP 24.85T, isolated from chicken crop.</title>
        <authorList>
            <person name="Cousin S."/>
            <person name="Ma L."/>
            <person name="Creno S."/>
            <person name="Clermont D."/>
            <person name="Loux V."/>
            <person name="Bizet C."/>
            <person name="Bouchier C."/>
        </authorList>
    </citation>
    <scope>NUCLEOTIDE SEQUENCE [LARGE SCALE GENOMIC DNA]</scope>
    <source>
        <strain evidence="3">CRBIP 24.85T</strain>
    </source>
</reference>